<feature type="region of interest" description="Disordered" evidence="1">
    <location>
        <begin position="556"/>
        <end position="592"/>
    </location>
</feature>
<dbReference type="AlphaFoldDB" id="A0A9P8CZ43"/>
<gene>
    <name evidence="3" type="ORF">KVV02_000973</name>
</gene>
<proteinExistence type="predicted"/>
<evidence type="ECO:0000313" key="3">
    <source>
        <dbReference type="EMBL" id="KAG9326258.1"/>
    </source>
</evidence>
<accession>A0A9P8CZ43</accession>
<evidence type="ECO:0000256" key="2">
    <source>
        <dbReference type="SAM" id="SignalP"/>
    </source>
</evidence>
<comment type="caution">
    <text evidence="3">The sequence shown here is derived from an EMBL/GenBank/DDBJ whole genome shotgun (WGS) entry which is preliminary data.</text>
</comment>
<evidence type="ECO:0000313" key="4">
    <source>
        <dbReference type="Proteomes" id="UP000717515"/>
    </source>
</evidence>
<reference evidence="3" key="1">
    <citation type="submission" date="2021-07" db="EMBL/GenBank/DDBJ databases">
        <title>Draft genome of Mortierella alpina, strain LL118, isolated from an aspen leaf litter sample.</title>
        <authorList>
            <person name="Yang S."/>
            <person name="Vinatzer B.A."/>
        </authorList>
    </citation>
    <scope>NUCLEOTIDE SEQUENCE</scope>
    <source>
        <strain evidence="3">LL118</strain>
    </source>
</reference>
<sequence length="622" mass="69967">MVRLVLGLAACAAIALADVTFNVVGFREDDADEYGVLINGKVTKLNTNKENYPLWSANVAGVNAPLSYKYVQMKKNGKVEDQEKGERKLPAGAVHTPNEYYDRIHTMHELPPLPQVYENGLVQNSPFFRPGYIGNLFIEGDEDQIKRIHTGGGDFHPKPIHVKVQYIGANEHVKVNNATFNLSGGSAREYSKLAYKLKFHKGNRFLDLGSVKLRNVETDDSFMREMVYVDLLNSLGVHTQQATYVRVFINRRPIGLFIGMEEMKKHWIKKVLHPNVKKTKTGALWKMNSCCGAEGNLDWLGPHSKDYLVGEVYKNILPGKNPKDDLLKDLIVLMEDLKHYDPEKVKDPIAHWEQRINLDQFLKSMAMEYLTGSSDSFWIKGSNWQIYNDPVTGKWTYLPIDFDDTFGDSRYGPIDSYRKMPKVNAKGFESPMIRKLIIDTPAISKRFEQILKDTVSYLYKPQAVGPRMDAYYKMIADDVAWDRQLPRVFPAGKSHNFKFSDLAQGVTDVKYFIKTRAVQVEKDLKFKALPGTPTKIEYHVMNKQLSPYGIVPKEAKAAAPANTEEKPSSDNDNTTEVPTPADDGANVGDASTQGDGLLNSAELLRGKWAALTAVVAIVVLAI</sequence>
<dbReference type="Proteomes" id="UP000717515">
    <property type="component" value="Unassembled WGS sequence"/>
</dbReference>
<organism evidence="3 4">
    <name type="scientific">Mortierella alpina</name>
    <name type="common">Oleaginous fungus</name>
    <name type="synonym">Mortierella renispora</name>
    <dbReference type="NCBI Taxonomy" id="64518"/>
    <lineage>
        <taxon>Eukaryota</taxon>
        <taxon>Fungi</taxon>
        <taxon>Fungi incertae sedis</taxon>
        <taxon>Mucoromycota</taxon>
        <taxon>Mortierellomycotina</taxon>
        <taxon>Mortierellomycetes</taxon>
        <taxon>Mortierellales</taxon>
        <taxon>Mortierellaceae</taxon>
        <taxon>Mortierella</taxon>
    </lineage>
</organism>
<feature type="chain" id="PRO_5040231614" description="Coth protein-domain-containing protein" evidence="2">
    <location>
        <begin position="18"/>
        <end position="622"/>
    </location>
</feature>
<evidence type="ECO:0000256" key="1">
    <source>
        <dbReference type="SAM" id="MobiDB-lite"/>
    </source>
</evidence>
<protein>
    <recommendedName>
        <fullName evidence="5">Coth protein-domain-containing protein</fullName>
    </recommendedName>
</protein>
<name>A0A9P8CZ43_MORAP</name>
<dbReference type="Pfam" id="PF08757">
    <property type="entry name" value="CotH"/>
    <property type="match status" value="1"/>
</dbReference>
<keyword evidence="2" id="KW-0732">Signal</keyword>
<dbReference type="EMBL" id="JAIFTL010000023">
    <property type="protein sequence ID" value="KAG9326258.1"/>
    <property type="molecule type" value="Genomic_DNA"/>
</dbReference>
<evidence type="ECO:0008006" key="5">
    <source>
        <dbReference type="Google" id="ProtNLM"/>
    </source>
</evidence>
<dbReference type="InterPro" id="IPR014867">
    <property type="entry name" value="Spore_coat_CotH_CotH2/3/7"/>
</dbReference>
<dbReference type="PANTHER" id="PTHR40050:SF1">
    <property type="entry name" value="INNER SPORE COAT PROTEIN H"/>
    <property type="match status" value="1"/>
</dbReference>
<dbReference type="PANTHER" id="PTHR40050">
    <property type="entry name" value="INNER SPORE COAT PROTEIN H"/>
    <property type="match status" value="1"/>
</dbReference>
<feature type="signal peptide" evidence="2">
    <location>
        <begin position="1"/>
        <end position="17"/>
    </location>
</feature>